<keyword evidence="4 10" id="KW-0378">Hydrolase</keyword>
<evidence type="ECO:0000256" key="7">
    <source>
        <dbReference type="ARBA" id="ARBA00023125"/>
    </source>
</evidence>
<keyword evidence="12" id="KW-1185">Reference proteome</keyword>
<evidence type="ECO:0000256" key="4">
    <source>
        <dbReference type="ARBA" id="ARBA00022801"/>
    </source>
</evidence>
<dbReference type="NCBIfam" id="TIGR00287">
    <property type="entry name" value="cas1"/>
    <property type="match status" value="1"/>
</dbReference>
<evidence type="ECO:0000256" key="2">
    <source>
        <dbReference type="ARBA" id="ARBA00022723"/>
    </source>
</evidence>
<comment type="subunit">
    <text evidence="9 10">Homodimer, forms a heterotetramer with a Cas2 homodimer.</text>
</comment>
<evidence type="ECO:0000256" key="8">
    <source>
        <dbReference type="ARBA" id="ARBA00023211"/>
    </source>
</evidence>
<sequence length="309" mass="34346">MIKRTLHFGNPTYLNTRNEQLVVNYPEKDSVSKTVPIEDLGVIVLEHAQITISNALMSKLMLNNVVVVHCNPQHMPQSMTLSLYGHSEFNERIRQQLTASVPLKKNLWQQTVERKITNQLAYLRSTGYATKKELDKLTDLSRTVLSGDTQNNEGQAAAIYWNTIFGIEGFTRGRKEGTPNNLLNYGYAILRAVCARAIVGSGLLPGYGIFHANKYNAYCLADDIMEPYRPYVDTVVGDLVKEGAVQSDLTPELKRRLLMIPALDVVIEGKKSPLLVAMSRTTSSLSDCFAGISRKINYPDYGSGSVQSA</sequence>
<dbReference type="InterPro" id="IPR019855">
    <property type="entry name" value="CRISPR-assoc_Cas1_NMENI"/>
</dbReference>
<evidence type="ECO:0000256" key="9">
    <source>
        <dbReference type="ARBA" id="ARBA00038592"/>
    </source>
</evidence>
<evidence type="ECO:0000256" key="6">
    <source>
        <dbReference type="ARBA" id="ARBA00023118"/>
    </source>
</evidence>
<keyword evidence="7 10" id="KW-0238">DNA-binding</keyword>
<dbReference type="PANTHER" id="PTHR34353">
    <property type="entry name" value="CRISPR-ASSOCIATED ENDONUCLEASE CAS1 1"/>
    <property type="match status" value="1"/>
</dbReference>
<keyword evidence="2 10" id="KW-0479">Metal-binding</keyword>
<feature type="binding site" evidence="10">
    <location>
        <position position="211"/>
    </location>
    <ligand>
        <name>Mn(2+)</name>
        <dbReference type="ChEBI" id="CHEBI:29035"/>
    </ligand>
</feature>
<dbReference type="EMBL" id="BAAAFH010000003">
    <property type="protein sequence ID" value="GAA0874602.1"/>
    <property type="molecule type" value="Genomic_DNA"/>
</dbReference>
<dbReference type="Gene3D" id="1.20.120.920">
    <property type="entry name" value="CRISPR-associated endonuclease Cas1, C-terminal domain"/>
    <property type="match status" value="1"/>
</dbReference>
<keyword evidence="5 10" id="KW-0460">Magnesium</keyword>
<evidence type="ECO:0000256" key="10">
    <source>
        <dbReference type="HAMAP-Rule" id="MF_01470"/>
    </source>
</evidence>
<dbReference type="Gene3D" id="3.100.10.20">
    <property type="entry name" value="CRISPR-associated endonuclease Cas1, N-terminal domain"/>
    <property type="match status" value="1"/>
</dbReference>
<feature type="binding site" evidence="10">
    <location>
        <position position="226"/>
    </location>
    <ligand>
        <name>Mn(2+)</name>
        <dbReference type="ChEBI" id="CHEBI:29035"/>
    </ligand>
</feature>
<keyword evidence="6 10" id="KW-0051">Antiviral defense</keyword>
<keyword evidence="8 10" id="KW-0464">Manganese</keyword>
<dbReference type="NCBIfam" id="TIGR03639">
    <property type="entry name" value="cas1_NMENI"/>
    <property type="match status" value="1"/>
</dbReference>
<accession>A0ABN1MMY8</accession>
<name>A0ABN1MMY8_9FLAO</name>
<dbReference type="InterPro" id="IPR002729">
    <property type="entry name" value="CRISPR-assoc_Cas1"/>
</dbReference>
<dbReference type="RefSeq" id="WP_343785502.1">
    <property type="nucleotide sequence ID" value="NZ_BAAAFH010000003.1"/>
</dbReference>
<gene>
    <name evidence="10 11" type="primary">cas1</name>
    <name evidence="11" type="ORF">GCM10009118_10100</name>
</gene>
<proteinExistence type="inferred from homology"/>
<reference evidence="11 12" key="1">
    <citation type="journal article" date="2019" name="Int. J. Syst. Evol. Microbiol.">
        <title>The Global Catalogue of Microorganisms (GCM) 10K type strain sequencing project: providing services to taxonomists for standard genome sequencing and annotation.</title>
        <authorList>
            <consortium name="The Broad Institute Genomics Platform"/>
            <consortium name="The Broad Institute Genome Sequencing Center for Infectious Disease"/>
            <person name="Wu L."/>
            <person name="Ma J."/>
        </authorList>
    </citation>
    <scope>NUCLEOTIDE SEQUENCE [LARGE SCALE GENOMIC DNA]</scope>
    <source>
        <strain evidence="11 12">JCM 16083</strain>
    </source>
</reference>
<protein>
    <recommendedName>
        <fullName evidence="10">CRISPR-associated endonuclease Cas1</fullName>
        <ecNumber evidence="10">3.1.-.-</ecNumber>
    </recommendedName>
</protein>
<evidence type="ECO:0000256" key="5">
    <source>
        <dbReference type="ARBA" id="ARBA00022842"/>
    </source>
</evidence>
<comment type="function">
    <text evidence="10">CRISPR (clustered regularly interspaced short palindromic repeat), is an adaptive immune system that provides protection against mobile genetic elements (viruses, transposable elements and conjugative plasmids). CRISPR clusters contain spacers, sequences complementary to antecedent mobile elements, and target invading nucleic acids. CRISPR clusters are transcribed and processed into CRISPR RNA (crRNA). Acts as a dsDNA endonuclease. Involved in the integration of spacer DNA into the CRISPR cassette.</text>
</comment>
<dbReference type="InterPro" id="IPR042206">
    <property type="entry name" value="CRISPR-assoc_Cas1_C"/>
</dbReference>
<dbReference type="EC" id="3.1.-.-" evidence="10"/>
<dbReference type="PANTHER" id="PTHR34353:SF2">
    <property type="entry name" value="CRISPR-ASSOCIATED ENDONUCLEASE CAS1 1"/>
    <property type="match status" value="1"/>
</dbReference>
<dbReference type="InterPro" id="IPR050646">
    <property type="entry name" value="Cas1"/>
</dbReference>
<evidence type="ECO:0000256" key="3">
    <source>
        <dbReference type="ARBA" id="ARBA00022759"/>
    </source>
</evidence>
<evidence type="ECO:0000313" key="11">
    <source>
        <dbReference type="EMBL" id="GAA0874602.1"/>
    </source>
</evidence>
<keyword evidence="3 10" id="KW-0255">Endonuclease</keyword>
<feature type="binding site" evidence="10">
    <location>
        <position position="153"/>
    </location>
    <ligand>
        <name>Mn(2+)</name>
        <dbReference type="ChEBI" id="CHEBI:29035"/>
    </ligand>
</feature>
<comment type="caution">
    <text evidence="11">The sequence shown here is derived from an EMBL/GenBank/DDBJ whole genome shotgun (WGS) entry which is preliminary data.</text>
</comment>
<dbReference type="InterPro" id="IPR042211">
    <property type="entry name" value="CRISPR-assoc_Cas1_N"/>
</dbReference>
<comment type="cofactor">
    <cofactor evidence="10">
        <name>Mg(2+)</name>
        <dbReference type="ChEBI" id="CHEBI:18420"/>
    </cofactor>
    <cofactor evidence="10">
        <name>Mn(2+)</name>
        <dbReference type="ChEBI" id="CHEBI:29035"/>
    </cofactor>
</comment>
<dbReference type="Proteomes" id="UP001501126">
    <property type="component" value="Unassembled WGS sequence"/>
</dbReference>
<dbReference type="Pfam" id="PF01867">
    <property type="entry name" value="Cas_Cas1"/>
    <property type="match status" value="1"/>
</dbReference>
<organism evidence="11 12">
    <name type="scientific">Wandonia haliotis</name>
    <dbReference type="NCBI Taxonomy" id="574963"/>
    <lineage>
        <taxon>Bacteria</taxon>
        <taxon>Pseudomonadati</taxon>
        <taxon>Bacteroidota</taxon>
        <taxon>Flavobacteriia</taxon>
        <taxon>Flavobacteriales</taxon>
        <taxon>Crocinitomicaceae</taxon>
        <taxon>Wandonia</taxon>
    </lineage>
</organism>
<comment type="similarity">
    <text evidence="10">Belongs to the CRISPR-associated endonuclease Cas1 family.</text>
</comment>
<keyword evidence="1 10" id="KW-0540">Nuclease</keyword>
<evidence type="ECO:0000256" key="1">
    <source>
        <dbReference type="ARBA" id="ARBA00022722"/>
    </source>
</evidence>
<dbReference type="GO" id="GO:0004519">
    <property type="term" value="F:endonuclease activity"/>
    <property type="evidence" value="ECO:0007669"/>
    <property type="project" value="UniProtKB-KW"/>
</dbReference>
<dbReference type="HAMAP" id="MF_01470">
    <property type="entry name" value="Cas1"/>
    <property type="match status" value="1"/>
</dbReference>
<evidence type="ECO:0000313" key="12">
    <source>
        <dbReference type="Proteomes" id="UP001501126"/>
    </source>
</evidence>